<feature type="region of interest" description="Disordered" evidence="1">
    <location>
        <begin position="321"/>
        <end position="351"/>
    </location>
</feature>
<gene>
    <name evidence="2" type="ORF">M422DRAFT_253013</name>
</gene>
<dbReference type="HOGENOM" id="CLU_042188_1_0_1"/>
<feature type="region of interest" description="Disordered" evidence="1">
    <location>
        <begin position="1"/>
        <end position="28"/>
    </location>
</feature>
<reference evidence="2 3" key="1">
    <citation type="submission" date="2014-06" db="EMBL/GenBank/DDBJ databases">
        <title>Evolutionary Origins and Diversification of the Mycorrhizal Mutualists.</title>
        <authorList>
            <consortium name="DOE Joint Genome Institute"/>
            <consortium name="Mycorrhizal Genomics Consortium"/>
            <person name="Kohler A."/>
            <person name="Kuo A."/>
            <person name="Nagy L.G."/>
            <person name="Floudas D."/>
            <person name="Copeland A."/>
            <person name="Barry K.W."/>
            <person name="Cichocki N."/>
            <person name="Veneault-Fourrey C."/>
            <person name="LaButti K."/>
            <person name="Lindquist E.A."/>
            <person name="Lipzen A."/>
            <person name="Lundell T."/>
            <person name="Morin E."/>
            <person name="Murat C."/>
            <person name="Riley R."/>
            <person name="Ohm R."/>
            <person name="Sun H."/>
            <person name="Tunlid A."/>
            <person name="Henrissat B."/>
            <person name="Grigoriev I.V."/>
            <person name="Hibbett D.S."/>
            <person name="Martin F."/>
        </authorList>
    </citation>
    <scope>NUCLEOTIDE SEQUENCE [LARGE SCALE GENOMIC DNA]</scope>
    <source>
        <strain evidence="2 3">SS14</strain>
    </source>
</reference>
<evidence type="ECO:0000313" key="2">
    <source>
        <dbReference type="EMBL" id="KIJ43763.1"/>
    </source>
</evidence>
<feature type="compositionally biased region" description="Polar residues" evidence="1">
    <location>
        <begin position="17"/>
        <end position="28"/>
    </location>
</feature>
<feature type="compositionally biased region" description="Basic and acidic residues" evidence="1">
    <location>
        <begin position="58"/>
        <end position="69"/>
    </location>
</feature>
<name>A0A0C9UL18_SPHS4</name>
<feature type="compositionally biased region" description="Polar residues" evidence="1">
    <location>
        <begin position="71"/>
        <end position="83"/>
    </location>
</feature>
<keyword evidence="3" id="KW-1185">Reference proteome</keyword>
<protein>
    <submittedName>
        <fullName evidence="2">Uncharacterized protein</fullName>
    </submittedName>
</protein>
<proteinExistence type="predicted"/>
<accession>A0A0C9UL18</accession>
<dbReference type="AlphaFoldDB" id="A0A0C9UL18"/>
<feature type="compositionally biased region" description="Polar residues" evidence="1">
    <location>
        <begin position="239"/>
        <end position="249"/>
    </location>
</feature>
<organism evidence="2 3">
    <name type="scientific">Sphaerobolus stellatus (strain SS14)</name>
    <dbReference type="NCBI Taxonomy" id="990650"/>
    <lineage>
        <taxon>Eukaryota</taxon>
        <taxon>Fungi</taxon>
        <taxon>Dikarya</taxon>
        <taxon>Basidiomycota</taxon>
        <taxon>Agaricomycotina</taxon>
        <taxon>Agaricomycetes</taxon>
        <taxon>Phallomycetidae</taxon>
        <taxon>Geastrales</taxon>
        <taxon>Sphaerobolaceae</taxon>
        <taxon>Sphaerobolus</taxon>
    </lineage>
</organism>
<evidence type="ECO:0000313" key="3">
    <source>
        <dbReference type="Proteomes" id="UP000054279"/>
    </source>
</evidence>
<feature type="region of interest" description="Disordered" evidence="1">
    <location>
        <begin position="42"/>
        <end position="129"/>
    </location>
</feature>
<sequence>MSTRSGHSYGKTRSRHSMSVGTRPPSYNLTTLAEISGLLRNNNSNTIRSEGGVGEETQDMREGTRKDGEYTSITRSASPTQGSMAKIPPSITSREVDSMPPVVNGMRSNKNNEVPVKNGLNDKNTYIPPPASAVEVEKKSPVIDGGKQQNMSVENQNMNPGQLHSSYTDMVRVNTAQKGPKQVQDGHNKPITEKIHDAGQKYIDNNGYIEAKGKNRYRKSSCHNQIRTSGSRYFNTAFESSENDSANSNGEEEPIRTSIPSTSIPTTQGTRPVDLNYRKFTEGILSELPIEEQTRILRRAEKVYSLRMNNTKIIHSAEFKDPTSADDTSSTKITGFSQRYTRSQKGKAKDMRPLTMKHRVEQPEIRKQIIAEQIEADEQLARHITQNDAETEHIPQFIPRIGTSGKRQADNPIITSAHSVRLSQEKELGQKDAKHKRTGSPSYEQLTWSISAQKRYTRGKASQRISKSKLMRNITTATIRLPIAEIATTRQSTLLLFQQQQ</sequence>
<feature type="compositionally biased region" description="Low complexity" evidence="1">
    <location>
        <begin position="256"/>
        <end position="267"/>
    </location>
</feature>
<dbReference type="Proteomes" id="UP000054279">
    <property type="component" value="Unassembled WGS sequence"/>
</dbReference>
<evidence type="ECO:0000256" key="1">
    <source>
        <dbReference type="SAM" id="MobiDB-lite"/>
    </source>
</evidence>
<dbReference type="EMBL" id="KN837121">
    <property type="protein sequence ID" value="KIJ43763.1"/>
    <property type="molecule type" value="Genomic_DNA"/>
</dbReference>
<feature type="region of interest" description="Disordered" evidence="1">
    <location>
        <begin position="239"/>
        <end position="272"/>
    </location>
</feature>
<feature type="compositionally biased region" description="Polar residues" evidence="1">
    <location>
        <begin position="325"/>
        <end position="343"/>
    </location>
</feature>